<reference evidence="2 3" key="1">
    <citation type="submission" date="2022-10" db="EMBL/GenBank/DDBJ databases">
        <title>Aestuariibacter sp. AA17 isolated from Montipora capitata coral fragment.</title>
        <authorList>
            <person name="Emsley S.A."/>
            <person name="Pfannmuller K.M."/>
            <person name="Loughran R.M."/>
            <person name="Shlafstein M."/>
            <person name="Papke E."/>
            <person name="Saw J.H."/>
            <person name="Ushijima B."/>
            <person name="Videau P."/>
        </authorList>
    </citation>
    <scope>NUCLEOTIDE SEQUENCE [LARGE SCALE GENOMIC DNA]</scope>
    <source>
        <strain evidence="2 3">AA17</strain>
    </source>
</reference>
<dbReference type="CDD" id="cd08946">
    <property type="entry name" value="SDR_e"/>
    <property type="match status" value="1"/>
</dbReference>
<dbReference type="RefSeq" id="WP_263710481.1">
    <property type="nucleotide sequence ID" value="NZ_JAOWKX010000001.1"/>
</dbReference>
<dbReference type="InterPro" id="IPR036291">
    <property type="entry name" value="NAD(P)-bd_dom_sf"/>
</dbReference>
<keyword evidence="3" id="KW-1185">Reference proteome</keyword>
<evidence type="ECO:0000313" key="2">
    <source>
        <dbReference type="EMBL" id="MCV2883282.1"/>
    </source>
</evidence>
<dbReference type="Gene3D" id="3.40.50.720">
    <property type="entry name" value="NAD(P)-binding Rossmann-like Domain"/>
    <property type="match status" value="1"/>
</dbReference>
<dbReference type="InterPro" id="IPR001509">
    <property type="entry name" value="Epimerase_deHydtase"/>
</dbReference>
<accession>A0ABT3A4V4</accession>
<dbReference type="InterPro" id="IPR050177">
    <property type="entry name" value="Lipid_A_modif_metabolic_enz"/>
</dbReference>
<dbReference type="PANTHER" id="PTHR43245:SF23">
    <property type="entry name" value="NAD(P)-BINDING DOMAIN-CONTAINING PROTEIN"/>
    <property type="match status" value="1"/>
</dbReference>
<feature type="domain" description="NAD-dependent epimerase/dehydratase" evidence="1">
    <location>
        <begin position="3"/>
        <end position="232"/>
    </location>
</feature>
<dbReference type="PANTHER" id="PTHR43245">
    <property type="entry name" value="BIFUNCTIONAL POLYMYXIN RESISTANCE PROTEIN ARNA"/>
    <property type="match status" value="1"/>
</dbReference>
<name>A0ABT3A4V4_9ALTE</name>
<dbReference type="SUPFAM" id="SSF51735">
    <property type="entry name" value="NAD(P)-binding Rossmann-fold domains"/>
    <property type="match status" value="1"/>
</dbReference>
<comment type="caution">
    <text evidence="2">The sequence shown here is derived from an EMBL/GenBank/DDBJ whole genome shotgun (WGS) entry which is preliminary data.</text>
</comment>
<dbReference type="EMBL" id="JAOWKX010000001">
    <property type="protein sequence ID" value="MCV2883282.1"/>
    <property type="molecule type" value="Genomic_DNA"/>
</dbReference>
<dbReference type="Pfam" id="PF01370">
    <property type="entry name" value="Epimerase"/>
    <property type="match status" value="1"/>
</dbReference>
<gene>
    <name evidence="2" type="ORF">OE749_01055</name>
</gene>
<protein>
    <submittedName>
        <fullName evidence="2">SDR family oxidoreductase</fullName>
    </submittedName>
</protein>
<sequence>MKVLVTGASGYIGSVLVPLLLEASHEVIAIDRFFFGDCLLESSHLTKIQMDSRCIDPALFKEVDAVIDLVAISNDPSGDAFAQATTEINFESRKRTAELAKSHGVKRYILPSSCSIYGFQDSIVDETASVNPLTRYAVANYEAENAVLPLSGDNFVVTVIRQSTIYGYSPRMRFDLAINGMTYGAWDNGKLPLMRDGTQYRPMLHVKDTARLMIALLTADADKVNGEIFNAGSDAQNYRLGELGEIVAEKVSSFLGQRVDIEWYGDPDHRSYRVNFDKVVEQVGWQPLMKAEDGVTEICAALSRGELLKTSKTITLEWYKRLESEPQKFSSLLLNNKMLNLH</sequence>
<organism evidence="2 3">
    <name type="scientific">Fluctibacter corallii</name>
    <dbReference type="NCBI Taxonomy" id="2984329"/>
    <lineage>
        <taxon>Bacteria</taxon>
        <taxon>Pseudomonadati</taxon>
        <taxon>Pseudomonadota</taxon>
        <taxon>Gammaproteobacteria</taxon>
        <taxon>Alteromonadales</taxon>
        <taxon>Alteromonadaceae</taxon>
        <taxon>Fluctibacter</taxon>
    </lineage>
</organism>
<proteinExistence type="predicted"/>
<evidence type="ECO:0000313" key="3">
    <source>
        <dbReference type="Proteomes" id="UP001652504"/>
    </source>
</evidence>
<evidence type="ECO:0000259" key="1">
    <source>
        <dbReference type="Pfam" id="PF01370"/>
    </source>
</evidence>
<dbReference type="Proteomes" id="UP001652504">
    <property type="component" value="Unassembled WGS sequence"/>
</dbReference>